<dbReference type="Proteomes" id="UP000232875">
    <property type="component" value="Unassembled WGS sequence"/>
</dbReference>
<dbReference type="OrthoDB" id="5577209at2759"/>
<feature type="compositionally biased region" description="Low complexity" evidence="1">
    <location>
        <begin position="462"/>
        <end position="472"/>
    </location>
</feature>
<evidence type="ECO:0008006" key="4">
    <source>
        <dbReference type="Google" id="ProtNLM"/>
    </source>
</evidence>
<reference evidence="2 3" key="1">
    <citation type="submission" date="2017-10" db="EMBL/GenBank/DDBJ databases">
        <title>A novel species of cold-tolerant Malassezia isolated from bats.</title>
        <authorList>
            <person name="Lorch J.M."/>
            <person name="Palmer J.M."/>
            <person name="Vanderwolf K.J."/>
            <person name="Schmidt K.Z."/>
            <person name="Verant M.L."/>
            <person name="Weller T.J."/>
            <person name="Blehert D.S."/>
        </authorList>
    </citation>
    <scope>NUCLEOTIDE SEQUENCE [LARGE SCALE GENOMIC DNA]</scope>
    <source>
        <strain evidence="2 3">NWHC:44797-103</strain>
    </source>
</reference>
<dbReference type="EMBL" id="KZ454987">
    <property type="protein sequence ID" value="PKI85395.1"/>
    <property type="molecule type" value="Genomic_DNA"/>
</dbReference>
<dbReference type="AlphaFoldDB" id="A0A2N1JFT5"/>
<accession>A0A2N1JFT5</accession>
<evidence type="ECO:0000256" key="1">
    <source>
        <dbReference type="SAM" id="MobiDB-lite"/>
    </source>
</evidence>
<feature type="region of interest" description="Disordered" evidence="1">
    <location>
        <begin position="448"/>
        <end position="483"/>
    </location>
</feature>
<dbReference type="STRING" id="2020962.A0A2N1JFT5"/>
<evidence type="ECO:0000313" key="3">
    <source>
        <dbReference type="Proteomes" id="UP000232875"/>
    </source>
</evidence>
<protein>
    <recommendedName>
        <fullName evidence="4">CUE domain-containing protein</fullName>
    </recommendedName>
</protein>
<evidence type="ECO:0000313" key="2">
    <source>
        <dbReference type="EMBL" id="PKI85395.1"/>
    </source>
</evidence>
<sequence>MLPLASASGDAAADAVRTEAGAQCLRDTLHHAAARALESDALSGAVCAAPVLETLQQLHRSDPALFSAVCGGVRGGVDAAILVGVYDVEDAWLCAFASHGATMLDCAVQAVQHATAQFLDVPWTAAVSRVRRSACMARCITAAVRRAPLANHAALATAAAALGAALASMYHGVLDVEKIPQGEESLTAWPWPVPWLAAKVDTLAAADECLCLAQALDAVESVMAALRSGARAVHDAVSLVDAPLLEDLACARPVSQAILPQRTMFPSVAWRAAASLAPANAVDPELVQNIMAILPQLSHADVERRLRKPRYQSMAREQIVELFLDDPQGVGDVEEESNPLAAPPPPPEIGALDPALKTAILAQVEAEPISLPTADGAPRSEAAERILLAAYNKHGERLFARDKKARGGLERAQLRSMLASLNERHDDDVIEGWGVMLKRNPQRAAMLASAAKKDGGDEVEAEATAGAGAKAGAKVEAEAEDSR</sequence>
<organism evidence="2 3">
    <name type="scientific">Malassezia vespertilionis</name>
    <dbReference type="NCBI Taxonomy" id="2020962"/>
    <lineage>
        <taxon>Eukaryota</taxon>
        <taxon>Fungi</taxon>
        <taxon>Dikarya</taxon>
        <taxon>Basidiomycota</taxon>
        <taxon>Ustilaginomycotina</taxon>
        <taxon>Malasseziomycetes</taxon>
        <taxon>Malasseziales</taxon>
        <taxon>Malasseziaceae</taxon>
        <taxon>Malassezia</taxon>
    </lineage>
</organism>
<feature type="compositionally biased region" description="Basic and acidic residues" evidence="1">
    <location>
        <begin position="473"/>
        <end position="483"/>
    </location>
</feature>
<keyword evidence="3" id="KW-1185">Reference proteome</keyword>
<proteinExistence type="predicted"/>
<name>A0A2N1JFT5_9BASI</name>
<gene>
    <name evidence="2" type="ORF">MVES_000235</name>
</gene>